<sequence length="471" mass="51537">MESKFFPFSPSAGHTKRVFSDEIQDSPTAKRAKRAKNHKKRRSKGEKGEKDSDGYVEQQDWISSADTSMPTRSPNIKQETPIKPPTPFPLKEIHKARVLKPAEKAAKEQLESATRKDEPNEKADTKNGAKHPAALESPKTEANTRKTRGGADLKGEVKKPIHNGNKIPAVAGPSKPRSVNKTVASEPRELTDLSDLTPRVDYTFKSFPNPTLIPFPPLRKTKELTEPDNEEKPNGATKSKETKNTESFKTKSTNGITNEAGTPMELDTSPIPDALQTVPAGTKTLKAINKHLKAISATLAASHQDHMTADLQSLRTDIAQLHGRLDCDAVRAAVRHEILFNALIKVSGDIYALNGLAQGEDGQGSGDVIDGENPTTTTTTTTNIFAVTNGTTPAAGTPRKGNTGGGKDKLREIRKERKEKRGKSMLQARKTLEQCLRIYSEDMERAGSREEVSRYGELMVQYAGDLFKTLG</sequence>
<protein>
    <submittedName>
        <fullName evidence="2">Uncharacterized protein</fullName>
    </submittedName>
</protein>
<feature type="region of interest" description="Disordered" evidence="1">
    <location>
        <begin position="1"/>
        <end position="275"/>
    </location>
</feature>
<dbReference type="Proteomes" id="UP001197093">
    <property type="component" value="Unassembled WGS sequence"/>
</dbReference>
<feature type="region of interest" description="Disordered" evidence="1">
    <location>
        <begin position="388"/>
        <end position="410"/>
    </location>
</feature>
<feature type="compositionally biased region" description="Basic and acidic residues" evidence="1">
    <location>
        <begin position="138"/>
        <end position="159"/>
    </location>
</feature>
<name>A0AAD4HV73_9PEZI</name>
<accession>A0AAD4HV73</accession>
<evidence type="ECO:0000256" key="1">
    <source>
        <dbReference type="SAM" id="MobiDB-lite"/>
    </source>
</evidence>
<dbReference type="EMBL" id="JAHCVI010000006">
    <property type="protein sequence ID" value="KAG7283995.1"/>
    <property type="molecule type" value="Genomic_DNA"/>
</dbReference>
<proteinExistence type="predicted"/>
<reference evidence="2" key="1">
    <citation type="submission" date="2023-02" db="EMBL/GenBank/DDBJ databases">
        <authorList>
            <person name="Palmer J.M."/>
        </authorList>
    </citation>
    <scope>NUCLEOTIDE SEQUENCE</scope>
    <source>
        <strain evidence="2">FW57</strain>
    </source>
</reference>
<evidence type="ECO:0000313" key="3">
    <source>
        <dbReference type="Proteomes" id="UP001197093"/>
    </source>
</evidence>
<gene>
    <name evidence="2" type="ORF">NEMBOFW57_010353</name>
</gene>
<dbReference type="AlphaFoldDB" id="A0AAD4HV73"/>
<feature type="compositionally biased region" description="Polar residues" evidence="1">
    <location>
        <begin position="60"/>
        <end position="78"/>
    </location>
</feature>
<feature type="compositionally biased region" description="Basic residues" evidence="1">
    <location>
        <begin position="30"/>
        <end position="44"/>
    </location>
</feature>
<comment type="caution">
    <text evidence="2">The sequence shown here is derived from an EMBL/GenBank/DDBJ whole genome shotgun (WGS) entry which is preliminary data.</text>
</comment>
<feature type="compositionally biased region" description="Polar residues" evidence="1">
    <location>
        <begin position="250"/>
        <end position="260"/>
    </location>
</feature>
<organism evidence="2 3">
    <name type="scientific">Staphylotrichum longicolle</name>
    <dbReference type="NCBI Taxonomy" id="669026"/>
    <lineage>
        <taxon>Eukaryota</taxon>
        <taxon>Fungi</taxon>
        <taxon>Dikarya</taxon>
        <taxon>Ascomycota</taxon>
        <taxon>Pezizomycotina</taxon>
        <taxon>Sordariomycetes</taxon>
        <taxon>Sordariomycetidae</taxon>
        <taxon>Sordariales</taxon>
        <taxon>Chaetomiaceae</taxon>
        <taxon>Staphylotrichum</taxon>
    </lineage>
</organism>
<feature type="compositionally biased region" description="Basic and acidic residues" evidence="1">
    <location>
        <begin position="220"/>
        <end position="249"/>
    </location>
</feature>
<evidence type="ECO:0000313" key="2">
    <source>
        <dbReference type="EMBL" id="KAG7283995.1"/>
    </source>
</evidence>
<keyword evidence="3" id="KW-1185">Reference proteome</keyword>
<feature type="compositionally biased region" description="Basic and acidic residues" evidence="1">
    <location>
        <begin position="91"/>
        <end position="127"/>
    </location>
</feature>